<gene>
    <name evidence="1" type="ORF">SAMN04488047_109123</name>
</gene>
<keyword evidence="2" id="KW-1185">Reference proteome</keyword>
<dbReference type="Proteomes" id="UP000199356">
    <property type="component" value="Unassembled WGS sequence"/>
</dbReference>
<dbReference type="OrthoDB" id="7774970at2"/>
<evidence type="ECO:0008006" key="3">
    <source>
        <dbReference type="Google" id="ProtNLM"/>
    </source>
</evidence>
<reference evidence="1 2" key="1">
    <citation type="submission" date="2016-10" db="EMBL/GenBank/DDBJ databases">
        <authorList>
            <person name="de Groot N.N."/>
        </authorList>
    </citation>
    <scope>NUCLEOTIDE SEQUENCE [LARGE SCALE GENOMIC DNA]</scope>
    <source>
        <strain evidence="1 2">DSM 19547</strain>
    </source>
</reference>
<dbReference type="STRING" id="441119.SAMN04488047_109123"/>
<accession>A0A1I5RWA1</accession>
<protein>
    <recommendedName>
        <fullName evidence="3">Phage major tail protein, TP901-1 family</fullName>
    </recommendedName>
</protein>
<dbReference type="Gene3D" id="4.10.410.40">
    <property type="match status" value="1"/>
</dbReference>
<organism evidence="1 2">
    <name type="scientific">Tranquillimonas alkanivorans</name>
    <dbReference type="NCBI Taxonomy" id="441119"/>
    <lineage>
        <taxon>Bacteria</taxon>
        <taxon>Pseudomonadati</taxon>
        <taxon>Pseudomonadota</taxon>
        <taxon>Alphaproteobacteria</taxon>
        <taxon>Rhodobacterales</taxon>
        <taxon>Roseobacteraceae</taxon>
        <taxon>Tranquillimonas</taxon>
    </lineage>
</organism>
<sequence>MLMAVGGSRLFIGQERSGSQGHAFSAADVTGESWAEIGNVEGIGSVGVSWETMDVTSLQTGGGMAETMKSVMRSQVMEIILGADPSDAGQQRLWAAAKSTDAYAFRLDLPDAQAGGTPSQRLWLGLVTEFAEDLESASNVIKMRAALVLNSPLVRVAAA</sequence>
<dbReference type="RefSeq" id="WP_093422372.1">
    <property type="nucleotide sequence ID" value="NZ_FOXA01000009.1"/>
</dbReference>
<dbReference type="EMBL" id="FOXA01000009">
    <property type="protein sequence ID" value="SFP62733.1"/>
    <property type="molecule type" value="Genomic_DNA"/>
</dbReference>
<proteinExistence type="predicted"/>
<evidence type="ECO:0000313" key="2">
    <source>
        <dbReference type="Proteomes" id="UP000199356"/>
    </source>
</evidence>
<name>A0A1I5RWA1_9RHOB</name>
<evidence type="ECO:0000313" key="1">
    <source>
        <dbReference type="EMBL" id="SFP62733.1"/>
    </source>
</evidence>
<dbReference type="AlphaFoldDB" id="A0A1I5RWA1"/>